<dbReference type="Gene3D" id="3.30.60.10">
    <property type="entry name" value="Endochitinase-like"/>
    <property type="match status" value="1"/>
</dbReference>
<dbReference type="CDD" id="cd00035">
    <property type="entry name" value="ChtBD1"/>
    <property type="match status" value="1"/>
</dbReference>
<dbReference type="InterPro" id="IPR036861">
    <property type="entry name" value="Endochitinase-like_sf"/>
</dbReference>
<feature type="domain" description="Chitin-binding type-1" evidence="4">
    <location>
        <begin position="206"/>
        <end position="251"/>
    </location>
</feature>
<dbReference type="SUPFAM" id="SSF57016">
    <property type="entry name" value="Plant lectins/antimicrobial peptides"/>
    <property type="match status" value="1"/>
</dbReference>
<evidence type="ECO:0008006" key="8">
    <source>
        <dbReference type="Google" id="ProtNLM"/>
    </source>
</evidence>
<gene>
    <name evidence="6" type="ORF">B0H66DRAFT_567588</name>
</gene>
<dbReference type="GO" id="GO:0008061">
    <property type="term" value="F:chitin binding"/>
    <property type="evidence" value="ECO:0007669"/>
    <property type="project" value="UniProtKB-UniRule"/>
</dbReference>
<sequence length="254" mass="27616">MWSATRRSAAVLAAAIFTLMINPSSCCEFITTTLPPAATGACKPVTWENKNDNGAATPTTTSVAPRPTHTYAVPWKLGSDVQEGEIFCRYHAKTYEDVGPNECARLADRYGLSLDKFYFLNPTLVAPDCGGIRPWTSYCVRGFIEPVRAYDGWCGPDHRDATCIGMDRGQCCNSETWRCGDRNDEDCAPGICYEGVCWGHKVYTTDGTCGEQNGGRQCAGKWGDCCSKDGRCGTGDEFCAEAKCQSGNCVCDHV</sequence>
<comment type="caution">
    <text evidence="2">Lacks conserved residue(s) required for the propagation of feature annotation.</text>
</comment>
<protein>
    <recommendedName>
        <fullName evidence="8">Chitin-binding type-1 domain-containing protein</fullName>
    </recommendedName>
</protein>
<dbReference type="AlphaFoldDB" id="A0AAE0HW74"/>
<keyword evidence="3" id="KW-0732">Signal</keyword>
<dbReference type="InterPro" id="IPR036779">
    <property type="entry name" value="LysM_dom_sf"/>
</dbReference>
<dbReference type="Gene3D" id="3.10.350.10">
    <property type="entry name" value="LysM domain"/>
    <property type="match status" value="1"/>
</dbReference>
<dbReference type="PROSITE" id="PS51782">
    <property type="entry name" value="LYSM"/>
    <property type="match status" value="1"/>
</dbReference>
<organism evidence="6 7">
    <name type="scientific">Apodospora peruviana</name>
    <dbReference type="NCBI Taxonomy" id="516989"/>
    <lineage>
        <taxon>Eukaryota</taxon>
        <taxon>Fungi</taxon>
        <taxon>Dikarya</taxon>
        <taxon>Ascomycota</taxon>
        <taxon>Pezizomycotina</taxon>
        <taxon>Sordariomycetes</taxon>
        <taxon>Sordariomycetidae</taxon>
        <taxon>Sordariales</taxon>
        <taxon>Lasiosphaeriaceae</taxon>
        <taxon>Apodospora</taxon>
    </lineage>
</organism>
<dbReference type="Proteomes" id="UP001283341">
    <property type="component" value="Unassembled WGS sequence"/>
</dbReference>
<evidence type="ECO:0000256" key="3">
    <source>
        <dbReference type="SAM" id="SignalP"/>
    </source>
</evidence>
<name>A0AAE0HW74_9PEZI</name>
<dbReference type="SMART" id="SM00270">
    <property type="entry name" value="ChtBD1"/>
    <property type="match status" value="1"/>
</dbReference>
<evidence type="ECO:0000313" key="6">
    <source>
        <dbReference type="EMBL" id="KAK3314008.1"/>
    </source>
</evidence>
<evidence type="ECO:0000259" key="4">
    <source>
        <dbReference type="PROSITE" id="PS50941"/>
    </source>
</evidence>
<feature type="signal peptide" evidence="3">
    <location>
        <begin position="1"/>
        <end position="26"/>
    </location>
</feature>
<keyword evidence="2" id="KW-1015">Disulfide bond</keyword>
<evidence type="ECO:0000313" key="7">
    <source>
        <dbReference type="Proteomes" id="UP001283341"/>
    </source>
</evidence>
<dbReference type="Pfam" id="PF00187">
    <property type="entry name" value="Chitin_bind_1"/>
    <property type="match status" value="1"/>
</dbReference>
<dbReference type="PROSITE" id="PS50941">
    <property type="entry name" value="CHIT_BIND_I_2"/>
    <property type="match status" value="1"/>
</dbReference>
<evidence type="ECO:0000256" key="2">
    <source>
        <dbReference type="PROSITE-ProRule" id="PRU00261"/>
    </source>
</evidence>
<evidence type="ECO:0000256" key="1">
    <source>
        <dbReference type="ARBA" id="ARBA00022669"/>
    </source>
</evidence>
<dbReference type="CDD" id="cd00118">
    <property type="entry name" value="LysM"/>
    <property type="match status" value="1"/>
</dbReference>
<dbReference type="InterPro" id="IPR018392">
    <property type="entry name" value="LysM"/>
</dbReference>
<comment type="caution">
    <text evidence="6">The sequence shown here is derived from an EMBL/GenBank/DDBJ whole genome shotgun (WGS) entry which is preliminary data.</text>
</comment>
<keyword evidence="1 2" id="KW-0147">Chitin-binding</keyword>
<keyword evidence="7" id="KW-1185">Reference proteome</keyword>
<dbReference type="EMBL" id="JAUEDM010000007">
    <property type="protein sequence ID" value="KAK3314008.1"/>
    <property type="molecule type" value="Genomic_DNA"/>
</dbReference>
<feature type="disulfide bond" evidence="2">
    <location>
        <begin position="225"/>
        <end position="239"/>
    </location>
</feature>
<proteinExistence type="predicted"/>
<feature type="domain" description="LysM" evidence="5">
    <location>
        <begin position="93"/>
        <end position="140"/>
    </location>
</feature>
<reference evidence="6" key="2">
    <citation type="submission" date="2023-06" db="EMBL/GenBank/DDBJ databases">
        <authorList>
            <consortium name="Lawrence Berkeley National Laboratory"/>
            <person name="Haridas S."/>
            <person name="Hensen N."/>
            <person name="Bonometti L."/>
            <person name="Westerberg I."/>
            <person name="Brannstrom I.O."/>
            <person name="Guillou S."/>
            <person name="Cros-Aarteil S."/>
            <person name="Calhoun S."/>
            <person name="Kuo A."/>
            <person name="Mondo S."/>
            <person name="Pangilinan J."/>
            <person name="Riley R."/>
            <person name="Labutti K."/>
            <person name="Andreopoulos B."/>
            <person name="Lipzen A."/>
            <person name="Chen C."/>
            <person name="Yanf M."/>
            <person name="Daum C."/>
            <person name="Ng V."/>
            <person name="Clum A."/>
            <person name="Steindorff A."/>
            <person name="Ohm R."/>
            <person name="Martin F."/>
            <person name="Silar P."/>
            <person name="Natvig D."/>
            <person name="Lalanne C."/>
            <person name="Gautier V."/>
            <person name="Ament-Velasquez S.L."/>
            <person name="Kruys A."/>
            <person name="Hutchinson M.I."/>
            <person name="Powell A.J."/>
            <person name="Barry K."/>
            <person name="Miller A.N."/>
            <person name="Grigoriev I.V."/>
            <person name="Debuchy R."/>
            <person name="Gladieux P."/>
            <person name="Thoren M.H."/>
            <person name="Johannesson H."/>
        </authorList>
    </citation>
    <scope>NUCLEOTIDE SEQUENCE</scope>
    <source>
        <strain evidence="6">CBS 118394</strain>
    </source>
</reference>
<accession>A0AAE0HW74</accession>
<evidence type="ECO:0000259" key="5">
    <source>
        <dbReference type="PROSITE" id="PS51782"/>
    </source>
</evidence>
<feature type="chain" id="PRO_5042088883" description="Chitin-binding type-1 domain-containing protein" evidence="3">
    <location>
        <begin position="27"/>
        <end position="254"/>
    </location>
</feature>
<dbReference type="InterPro" id="IPR001002">
    <property type="entry name" value="Chitin-bd_1"/>
</dbReference>
<reference evidence="6" key="1">
    <citation type="journal article" date="2023" name="Mol. Phylogenet. Evol.">
        <title>Genome-scale phylogeny and comparative genomics of the fungal order Sordariales.</title>
        <authorList>
            <person name="Hensen N."/>
            <person name="Bonometti L."/>
            <person name="Westerberg I."/>
            <person name="Brannstrom I.O."/>
            <person name="Guillou S."/>
            <person name="Cros-Aarteil S."/>
            <person name="Calhoun S."/>
            <person name="Haridas S."/>
            <person name="Kuo A."/>
            <person name="Mondo S."/>
            <person name="Pangilinan J."/>
            <person name="Riley R."/>
            <person name="LaButti K."/>
            <person name="Andreopoulos B."/>
            <person name="Lipzen A."/>
            <person name="Chen C."/>
            <person name="Yan M."/>
            <person name="Daum C."/>
            <person name="Ng V."/>
            <person name="Clum A."/>
            <person name="Steindorff A."/>
            <person name="Ohm R.A."/>
            <person name="Martin F."/>
            <person name="Silar P."/>
            <person name="Natvig D.O."/>
            <person name="Lalanne C."/>
            <person name="Gautier V."/>
            <person name="Ament-Velasquez S.L."/>
            <person name="Kruys A."/>
            <person name="Hutchinson M.I."/>
            <person name="Powell A.J."/>
            <person name="Barry K."/>
            <person name="Miller A.N."/>
            <person name="Grigoriev I.V."/>
            <person name="Debuchy R."/>
            <person name="Gladieux P."/>
            <person name="Hiltunen Thoren M."/>
            <person name="Johannesson H."/>
        </authorList>
    </citation>
    <scope>NUCLEOTIDE SEQUENCE</scope>
    <source>
        <strain evidence="6">CBS 118394</strain>
    </source>
</reference>